<feature type="compositionally biased region" description="Pro residues" evidence="10">
    <location>
        <begin position="1"/>
        <end position="12"/>
    </location>
</feature>
<evidence type="ECO:0000256" key="8">
    <source>
        <dbReference type="ARBA" id="ARBA00023014"/>
    </source>
</evidence>
<evidence type="ECO:0000256" key="5">
    <source>
        <dbReference type="ARBA" id="ARBA00022989"/>
    </source>
</evidence>
<evidence type="ECO:0000256" key="1">
    <source>
        <dbReference type="ARBA" id="ARBA00004370"/>
    </source>
</evidence>
<gene>
    <name evidence="13" type="ORF">HYH03_006323</name>
</gene>
<dbReference type="Pfam" id="PF00355">
    <property type="entry name" value="Rieske"/>
    <property type="match status" value="1"/>
</dbReference>
<dbReference type="OrthoDB" id="544240at2759"/>
<feature type="compositionally biased region" description="Low complexity" evidence="10">
    <location>
        <begin position="13"/>
        <end position="31"/>
    </location>
</feature>
<evidence type="ECO:0000256" key="2">
    <source>
        <dbReference type="ARBA" id="ARBA00022692"/>
    </source>
</evidence>
<evidence type="ECO:0000256" key="7">
    <source>
        <dbReference type="ARBA" id="ARBA00023004"/>
    </source>
</evidence>
<dbReference type="AlphaFoldDB" id="A0A835YDS4"/>
<evidence type="ECO:0000313" key="14">
    <source>
        <dbReference type="Proteomes" id="UP000612055"/>
    </source>
</evidence>
<dbReference type="InterPro" id="IPR036922">
    <property type="entry name" value="Rieske_2Fe-2S_sf"/>
</dbReference>
<dbReference type="EMBL" id="JAEHOE010000023">
    <property type="protein sequence ID" value="KAG2495724.1"/>
    <property type="molecule type" value="Genomic_DNA"/>
</dbReference>
<keyword evidence="4" id="KW-0479">Metal-binding</keyword>
<evidence type="ECO:0000256" key="9">
    <source>
        <dbReference type="ARBA" id="ARBA00023136"/>
    </source>
</evidence>
<keyword evidence="6" id="KW-0560">Oxidoreductase</keyword>
<accession>A0A835YDS4</accession>
<name>A0A835YDS4_9CHLO</name>
<keyword evidence="14" id="KW-1185">Reference proteome</keyword>
<dbReference type="InterPro" id="IPR050584">
    <property type="entry name" value="Cholesterol_7-desaturase"/>
</dbReference>
<keyword evidence="5 11" id="KW-1133">Transmembrane helix</keyword>
<keyword evidence="9 11" id="KW-0472">Membrane</keyword>
<evidence type="ECO:0000256" key="11">
    <source>
        <dbReference type="SAM" id="Phobius"/>
    </source>
</evidence>
<dbReference type="GO" id="GO:0005737">
    <property type="term" value="C:cytoplasm"/>
    <property type="evidence" value="ECO:0007669"/>
    <property type="project" value="TreeGrafter"/>
</dbReference>
<evidence type="ECO:0000256" key="3">
    <source>
        <dbReference type="ARBA" id="ARBA00022714"/>
    </source>
</evidence>
<dbReference type="GO" id="GO:0016491">
    <property type="term" value="F:oxidoreductase activity"/>
    <property type="evidence" value="ECO:0007669"/>
    <property type="project" value="UniProtKB-KW"/>
</dbReference>
<keyword evidence="2 11" id="KW-0812">Transmembrane</keyword>
<dbReference type="SUPFAM" id="SSF50022">
    <property type="entry name" value="ISP domain"/>
    <property type="match status" value="1"/>
</dbReference>
<organism evidence="13 14">
    <name type="scientific">Edaphochlamys debaryana</name>
    <dbReference type="NCBI Taxonomy" id="47281"/>
    <lineage>
        <taxon>Eukaryota</taxon>
        <taxon>Viridiplantae</taxon>
        <taxon>Chlorophyta</taxon>
        <taxon>core chlorophytes</taxon>
        <taxon>Chlorophyceae</taxon>
        <taxon>CS clade</taxon>
        <taxon>Chlamydomonadales</taxon>
        <taxon>Chlamydomonadales incertae sedis</taxon>
        <taxon>Edaphochlamys</taxon>
    </lineage>
</organism>
<evidence type="ECO:0000313" key="13">
    <source>
        <dbReference type="EMBL" id="KAG2495724.1"/>
    </source>
</evidence>
<dbReference type="SUPFAM" id="SSF55961">
    <property type="entry name" value="Bet v1-like"/>
    <property type="match status" value="1"/>
</dbReference>
<comment type="subcellular location">
    <subcellularLocation>
        <location evidence="1">Membrane</location>
    </subcellularLocation>
</comment>
<evidence type="ECO:0000256" key="4">
    <source>
        <dbReference type="ARBA" id="ARBA00022723"/>
    </source>
</evidence>
<sequence length="583" mass="61963">MEVVTAPPPPSTAAPDASASAGVPSPASHAAGRTPFASPSPSTWTPSPVWTRTWVPVAPLYSLDPSRPSPVTLLGQPLVVWRHATAGWRVMRDACPHRLAPLSEGRLEGGGTRLACAYHGWEFDQAGACTRVPQLGGDAKAAATACASPRSCASTFPSLEHGGVLWAWLDNSKEGLAANATAEPPSLLPEEVAPFGDWFMNEVPNDYSFWVEQSNDPAHAPFLHHGVAGFDYRKAVGMTGEVVKGVDVAKGWRWTHRGFEQKNKEMRGLREFLPPYGMRVTYDNAGSVMHICTFQAPVRPGVNRTFGLSGFSKSTTTATPTTTRAAEAKAQNGNGVNAGVAEVDKYPAKPGVGVALEPPPATAAAPKSAKSKPSVGEVMAGAMAKLPHWVFGPMLISDQDTIMMKRQEHLMRSQGLTWRNYCLNSHSDTGIAAMNKWMDMAGYPTSLWGPDPQQAASWPGQTYGGWPGQPLPLERVLSRMERHVQHCATCKKGLAQVTTACRVVTALAGAAAVLAALLGMVAALSPQGVAAVGGWVPLVVVPALAGALGWAAAKAWAFREERFVSGLTNWRRIGGFSTVKGSW</sequence>
<evidence type="ECO:0000256" key="10">
    <source>
        <dbReference type="SAM" id="MobiDB-lite"/>
    </source>
</evidence>
<dbReference type="PROSITE" id="PS51296">
    <property type="entry name" value="RIESKE"/>
    <property type="match status" value="1"/>
</dbReference>
<feature type="region of interest" description="Disordered" evidence="10">
    <location>
        <begin position="1"/>
        <end position="47"/>
    </location>
</feature>
<proteinExistence type="predicted"/>
<dbReference type="Proteomes" id="UP000612055">
    <property type="component" value="Unassembled WGS sequence"/>
</dbReference>
<protein>
    <recommendedName>
        <fullName evidence="12">Rieske domain-containing protein</fullName>
    </recommendedName>
</protein>
<dbReference type="Gene3D" id="2.102.10.10">
    <property type="entry name" value="Rieske [2Fe-2S] iron-sulphur domain"/>
    <property type="match status" value="1"/>
</dbReference>
<keyword evidence="7" id="KW-0408">Iron</keyword>
<dbReference type="InterPro" id="IPR017941">
    <property type="entry name" value="Rieske_2Fe-2S"/>
</dbReference>
<evidence type="ECO:0000259" key="12">
    <source>
        <dbReference type="PROSITE" id="PS51296"/>
    </source>
</evidence>
<reference evidence="13" key="1">
    <citation type="journal article" date="2020" name="bioRxiv">
        <title>Comparative genomics of Chlamydomonas.</title>
        <authorList>
            <person name="Craig R.J."/>
            <person name="Hasan A.R."/>
            <person name="Ness R.W."/>
            <person name="Keightley P.D."/>
        </authorList>
    </citation>
    <scope>NUCLEOTIDE SEQUENCE</scope>
    <source>
        <strain evidence="13">CCAP 11/70</strain>
    </source>
</reference>
<dbReference type="PANTHER" id="PTHR21266">
    <property type="entry name" value="IRON-SULFUR DOMAIN CONTAINING PROTEIN"/>
    <property type="match status" value="1"/>
</dbReference>
<dbReference type="PANTHER" id="PTHR21266:SF32">
    <property type="entry name" value="CHOLESTEROL 7-DESATURASE NVD"/>
    <property type="match status" value="1"/>
</dbReference>
<dbReference type="GO" id="GO:0046872">
    <property type="term" value="F:metal ion binding"/>
    <property type="evidence" value="ECO:0007669"/>
    <property type="project" value="UniProtKB-KW"/>
</dbReference>
<keyword evidence="3" id="KW-0001">2Fe-2S</keyword>
<dbReference type="GO" id="GO:0051537">
    <property type="term" value="F:2 iron, 2 sulfur cluster binding"/>
    <property type="evidence" value="ECO:0007669"/>
    <property type="project" value="UniProtKB-KW"/>
</dbReference>
<feature type="transmembrane region" description="Helical" evidence="11">
    <location>
        <begin position="501"/>
        <end position="524"/>
    </location>
</feature>
<comment type="caution">
    <text evidence="13">The sequence shown here is derived from an EMBL/GenBank/DDBJ whole genome shotgun (WGS) entry which is preliminary data.</text>
</comment>
<feature type="domain" description="Rieske" evidence="12">
    <location>
        <begin position="54"/>
        <end position="167"/>
    </location>
</feature>
<dbReference type="GO" id="GO:0016020">
    <property type="term" value="C:membrane"/>
    <property type="evidence" value="ECO:0007669"/>
    <property type="project" value="UniProtKB-SubCell"/>
</dbReference>
<feature type="transmembrane region" description="Helical" evidence="11">
    <location>
        <begin position="530"/>
        <end position="553"/>
    </location>
</feature>
<keyword evidence="8" id="KW-0411">Iron-sulfur</keyword>
<evidence type="ECO:0000256" key="6">
    <source>
        <dbReference type="ARBA" id="ARBA00023002"/>
    </source>
</evidence>